<evidence type="ECO:0000256" key="2">
    <source>
        <dbReference type="ARBA" id="ARBA00022833"/>
    </source>
</evidence>
<accession>A0A540VRD3</accession>
<name>A0A540VRD3_9GAMM</name>
<dbReference type="SUPFAM" id="SSF53927">
    <property type="entry name" value="Cytidine deaminase-like"/>
    <property type="match status" value="1"/>
</dbReference>
<evidence type="ECO:0000259" key="3">
    <source>
        <dbReference type="PROSITE" id="PS51747"/>
    </source>
</evidence>
<organism evidence="4 5">
    <name type="scientific">Spiribacter salinus</name>
    <dbReference type="NCBI Taxonomy" id="1335746"/>
    <lineage>
        <taxon>Bacteria</taxon>
        <taxon>Pseudomonadati</taxon>
        <taxon>Pseudomonadota</taxon>
        <taxon>Gammaproteobacteria</taxon>
        <taxon>Chromatiales</taxon>
        <taxon>Ectothiorhodospiraceae</taxon>
        <taxon>Spiribacter</taxon>
    </lineage>
</organism>
<dbReference type="InterPro" id="IPR002125">
    <property type="entry name" value="CMP_dCMP_dom"/>
</dbReference>
<proteinExistence type="predicted"/>
<dbReference type="InterPro" id="IPR016193">
    <property type="entry name" value="Cytidine_deaminase-like"/>
</dbReference>
<evidence type="ECO:0000256" key="1">
    <source>
        <dbReference type="ARBA" id="ARBA00022723"/>
    </source>
</evidence>
<keyword evidence="2" id="KW-0862">Zinc</keyword>
<evidence type="ECO:0000313" key="4">
    <source>
        <dbReference type="EMBL" id="TQE99302.1"/>
    </source>
</evidence>
<dbReference type="Gene3D" id="3.40.140.10">
    <property type="entry name" value="Cytidine Deaminase, domain 2"/>
    <property type="match status" value="1"/>
</dbReference>
<dbReference type="PROSITE" id="PS51747">
    <property type="entry name" value="CYT_DCMP_DEAMINASES_2"/>
    <property type="match status" value="1"/>
</dbReference>
<reference evidence="4 5" key="1">
    <citation type="submission" date="2019-06" db="EMBL/GenBank/DDBJ databases">
        <title>Metagenome assembled Genome of Spiribacter salinus SL48-SHIP from the microbial mat of Salt Lake 48 (Novosibirsk region, Russia).</title>
        <authorList>
            <person name="Shipova A."/>
            <person name="Rozanov A.S."/>
            <person name="Bryanskaya A.V."/>
            <person name="Peltek S.E."/>
        </authorList>
    </citation>
    <scope>NUCLEOTIDE SEQUENCE [LARGE SCALE GENOMIC DNA]</scope>
    <source>
        <strain evidence="4">SL48-SHIP-2</strain>
    </source>
</reference>
<keyword evidence="1" id="KW-0479">Metal-binding</keyword>
<dbReference type="PROSITE" id="PS00903">
    <property type="entry name" value="CYT_DCMP_DEAMINASES_1"/>
    <property type="match status" value="1"/>
</dbReference>
<dbReference type="GO" id="GO:0047974">
    <property type="term" value="F:guanosine deaminase activity"/>
    <property type="evidence" value="ECO:0007669"/>
    <property type="project" value="TreeGrafter"/>
</dbReference>
<evidence type="ECO:0000313" key="5">
    <source>
        <dbReference type="Proteomes" id="UP000315400"/>
    </source>
</evidence>
<dbReference type="GO" id="GO:0006152">
    <property type="term" value="P:purine nucleoside catabolic process"/>
    <property type="evidence" value="ECO:0007669"/>
    <property type="project" value="TreeGrafter"/>
</dbReference>
<dbReference type="EMBL" id="VIFK01000073">
    <property type="protein sequence ID" value="TQE99302.1"/>
    <property type="molecule type" value="Genomic_DNA"/>
</dbReference>
<protein>
    <submittedName>
        <fullName evidence="4">Nucleoside deaminase</fullName>
    </submittedName>
</protein>
<comment type="caution">
    <text evidence="4">The sequence shown here is derived from an EMBL/GenBank/DDBJ whole genome shotgun (WGS) entry which is preliminary data.</text>
</comment>
<dbReference type="Pfam" id="PF00383">
    <property type="entry name" value="dCMP_cyt_deam_1"/>
    <property type="match status" value="1"/>
</dbReference>
<dbReference type="GO" id="GO:0008270">
    <property type="term" value="F:zinc ion binding"/>
    <property type="evidence" value="ECO:0007669"/>
    <property type="project" value="InterPro"/>
</dbReference>
<dbReference type="InterPro" id="IPR016192">
    <property type="entry name" value="APOBEC/CMP_deaminase_Zn-bd"/>
</dbReference>
<feature type="domain" description="CMP/dCMP-type deaminase" evidence="3">
    <location>
        <begin position="2"/>
        <end position="112"/>
    </location>
</feature>
<dbReference type="PANTHER" id="PTHR11079:SF161">
    <property type="entry name" value="CMP_DCMP-TYPE DEAMINASE DOMAIN-CONTAINING PROTEIN"/>
    <property type="match status" value="1"/>
</dbReference>
<sequence>MSYNDTFMRRALEISAQALDQPGLEPFGAVVVQDGKIVGEGINRSLANLDPTSHGETEAIRDAARSLGTLDLRGCELYTSCEPCALCVAAMGIAGIARLYYAANMAQAGAALGHLPDTARFPIDVDHLSHECANAVGDRKMPSQQARGNEAAEILHRWAAQAKQLSPASSDAGGQ</sequence>
<dbReference type="PANTHER" id="PTHR11079">
    <property type="entry name" value="CYTOSINE DEAMINASE FAMILY MEMBER"/>
    <property type="match status" value="1"/>
</dbReference>
<dbReference type="CDD" id="cd01285">
    <property type="entry name" value="nucleoside_deaminase"/>
    <property type="match status" value="1"/>
</dbReference>
<dbReference type="Proteomes" id="UP000315400">
    <property type="component" value="Unassembled WGS sequence"/>
</dbReference>
<gene>
    <name evidence="4" type="ORF">FKY71_09280</name>
</gene>
<dbReference type="AlphaFoldDB" id="A0A540VRD3"/>